<accession>A0ABW0YTP8</accession>
<dbReference type="SUPFAM" id="SSF100879">
    <property type="entry name" value="Lesion bypass DNA polymerase (Y-family), little finger domain"/>
    <property type="match status" value="1"/>
</dbReference>
<evidence type="ECO:0000256" key="1">
    <source>
        <dbReference type="ARBA" id="ARBA00010945"/>
    </source>
</evidence>
<dbReference type="EMBL" id="JBHSOZ010000009">
    <property type="protein sequence ID" value="MFC5713968.1"/>
    <property type="molecule type" value="Genomic_DNA"/>
</dbReference>
<dbReference type="InterPro" id="IPR053848">
    <property type="entry name" value="IMS_HHH_1"/>
</dbReference>
<evidence type="ECO:0000313" key="3">
    <source>
        <dbReference type="EMBL" id="MFC5713968.1"/>
    </source>
</evidence>
<dbReference type="Pfam" id="PF00817">
    <property type="entry name" value="IMS"/>
    <property type="match status" value="1"/>
</dbReference>
<dbReference type="InterPro" id="IPR043128">
    <property type="entry name" value="Rev_trsase/Diguanyl_cyclase"/>
</dbReference>
<dbReference type="InterPro" id="IPR036775">
    <property type="entry name" value="DNA_pol_Y-fam_lit_finger_sf"/>
</dbReference>
<dbReference type="PROSITE" id="PS50173">
    <property type="entry name" value="UMUC"/>
    <property type="match status" value="1"/>
</dbReference>
<comment type="caution">
    <text evidence="3">The sequence shown here is derived from an EMBL/GenBank/DDBJ whole genome shotgun (WGS) entry which is preliminary data.</text>
</comment>
<dbReference type="Pfam" id="PF21999">
    <property type="entry name" value="IMS_HHH_1"/>
    <property type="match status" value="1"/>
</dbReference>
<dbReference type="RefSeq" id="WP_385942435.1">
    <property type="nucleotide sequence ID" value="NZ_JBHSOZ010000009.1"/>
</dbReference>
<dbReference type="InterPro" id="IPR017961">
    <property type="entry name" value="DNA_pol_Y-fam_little_finger"/>
</dbReference>
<gene>
    <name evidence="3" type="ORF">ACFPU1_14455</name>
</gene>
<dbReference type="InterPro" id="IPR043502">
    <property type="entry name" value="DNA/RNA_pol_sf"/>
</dbReference>
<dbReference type="PANTHER" id="PTHR11076">
    <property type="entry name" value="DNA REPAIR POLYMERASE UMUC / TRANSFERASE FAMILY MEMBER"/>
    <property type="match status" value="1"/>
</dbReference>
<proteinExistence type="inferred from homology"/>
<dbReference type="Gene3D" id="1.10.150.20">
    <property type="entry name" value="5' to 3' exonuclease, C-terminal subdomain"/>
    <property type="match status" value="1"/>
</dbReference>
<dbReference type="Pfam" id="PF11799">
    <property type="entry name" value="IMS_C"/>
    <property type="match status" value="1"/>
</dbReference>
<reference evidence="4" key="1">
    <citation type="journal article" date="2019" name="Int. J. Syst. Evol. Microbiol.">
        <title>The Global Catalogue of Microorganisms (GCM) 10K type strain sequencing project: providing services to taxonomists for standard genome sequencing and annotation.</title>
        <authorList>
            <consortium name="The Broad Institute Genomics Platform"/>
            <consortium name="The Broad Institute Genome Sequencing Center for Infectious Disease"/>
            <person name="Wu L."/>
            <person name="Ma J."/>
        </authorList>
    </citation>
    <scope>NUCLEOTIDE SEQUENCE [LARGE SCALE GENOMIC DNA]</scope>
    <source>
        <strain evidence="4">CECT 7184</strain>
    </source>
</reference>
<dbReference type="Gene3D" id="3.30.70.270">
    <property type="match status" value="1"/>
</dbReference>
<evidence type="ECO:0000259" key="2">
    <source>
        <dbReference type="PROSITE" id="PS50173"/>
    </source>
</evidence>
<evidence type="ECO:0000313" key="4">
    <source>
        <dbReference type="Proteomes" id="UP001596142"/>
    </source>
</evidence>
<dbReference type="CDD" id="cd01700">
    <property type="entry name" value="PolY_Pol_V_umuC"/>
    <property type="match status" value="1"/>
</dbReference>
<comment type="similarity">
    <text evidence="1">Belongs to the DNA polymerase type-Y family.</text>
</comment>
<name>A0ABW0YTP8_9BACI</name>
<sequence length="421" mass="47363">MDTLYSQIKRKTILCIDMKSFYASCSAIDLGHDPLTCCLAVVADTKRSGSVVLAATPAMKKKFGIKTGSRLFEIPDDPDIQIVNASMSAYLKTSVELTKFFAEFVPSAHIHTYSVDESFLQVDGSLHLYDSPRQMAKMIQRSMLRRFGLMCAIGIGPNMLLSKLCLDLDAKKKGIAEWQFEDVKEKLWPVEPLSKMWGIGNRMERNLNRLGIRTVGQLARTPIELLEKQFGVMGSQLYYHAWGIDLSEIGAPILHGQISYGKSQILLRDYEKEEEIKHVILEMSEEVARRARRERKAGRTISLGVGYSHKEAGGFHRSYTVSEPTNETKEIYHICLHLFRKHYRGETVRSLSVTLSKVCEDSCTQLSLFDPKKPKRKALGYVMDQVRAKHGADSLLRAVSYTKAGTARHRSTLVGGHKAEG</sequence>
<protein>
    <submittedName>
        <fullName evidence="3">UV damage repair protein UvrX</fullName>
    </submittedName>
</protein>
<feature type="domain" description="UmuC" evidence="2">
    <location>
        <begin position="13"/>
        <end position="200"/>
    </location>
</feature>
<keyword evidence="4" id="KW-1185">Reference proteome</keyword>
<dbReference type="SUPFAM" id="SSF56672">
    <property type="entry name" value="DNA/RNA polymerases"/>
    <property type="match status" value="1"/>
</dbReference>
<dbReference type="Gene3D" id="3.30.1490.100">
    <property type="entry name" value="DNA polymerase, Y-family, little finger domain"/>
    <property type="match status" value="1"/>
</dbReference>
<dbReference type="Proteomes" id="UP001596142">
    <property type="component" value="Unassembled WGS sequence"/>
</dbReference>
<dbReference type="Gene3D" id="3.40.1170.60">
    <property type="match status" value="1"/>
</dbReference>
<dbReference type="InterPro" id="IPR050116">
    <property type="entry name" value="DNA_polymerase-Y"/>
</dbReference>
<dbReference type="PANTHER" id="PTHR11076:SF35">
    <property type="entry name" value="DNA REPAIR PROTEIN HOMOLOG YOBH"/>
    <property type="match status" value="1"/>
</dbReference>
<organism evidence="3 4">
    <name type="scientific">Thalassorhabdus alkalitolerans</name>
    <dbReference type="NCBI Taxonomy" id="2282697"/>
    <lineage>
        <taxon>Bacteria</taxon>
        <taxon>Bacillati</taxon>
        <taxon>Bacillota</taxon>
        <taxon>Bacilli</taxon>
        <taxon>Bacillales</taxon>
        <taxon>Bacillaceae</taxon>
        <taxon>Thalassorhabdus</taxon>
    </lineage>
</organism>
<dbReference type="InterPro" id="IPR001126">
    <property type="entry name" value="UmuC"/>
</dbReference>